<keyword evidence="3 10" id="KW-0963">Cytoplasm</keyword>
<evidence type="ECO:0000256" key="2">
    <source>
        <dbReference type="ARBA" id="ARBA00008226"/>
    </source>
</evidence>
<dbReference type="GO" id="GO:0006420">
    <property type="term" value="P:arginyl-tRNA aminoacylation"/>
    <property type="evidence" value="ECO:0007669"/>
    <property type="project" value="InterPro"/>
</dbReference>
<dbReference type="GO" id="GO:0005524">
    <property type="term" value="F:ATP binding"/>
    <property type="evidence" value="ECO:0007669"/>
    <property type="project" value="UniProtKB-UniRule"/>
</dbReference>
<accession>A0A832I2J2</accession>
<dbReference type="SMART" id="SM00836">
    <property type="entry name" value="DALR_1"/>
    <property type="match status" value="1"/>
</dbReference>
<comment type="caution">
    <text evidence="12">The sequence shown here is derived from an EMBL/GenBank/DDBJ whole genome shotgun (WGS) entry which is preliminary data.</text>
</comment>
<keyword evidence="4 10" id="KW-0436">Ligase</keyword>
<evidence type="ECO:0000256" key="9">
    <source>
        <dbReference type="ARBA" id="ARBA00047937"/>
    </source>
</evidence>
<name>A0A832I2J2_UNCEI</name>
<dbReference type="Pfam" id="PF05746">
    <property type="entry name" value="DALR_1"/>
    <property type="match status" value="1"/>
</dbReference>
<dbReference type="GO" id="GO:0005829">
    <property type="term" value="C:cytosol"/>
    <property type="evidence" value="ECO:0007669"/>
    <property type="project" value="TreeGrafter"/>
</dbReference>
<keyword evidence="8 10" id="KW-0030">Aminoacyl-tRNA synthetase</keyword>
<dbReference type="PRINTS" id="PR01045">
    <property type="entry name" value="TRNASYNTHGB"/>
</dbReference>
<proteinExistence type="inferred from homology"/>
<dbReference type="InterPro" id="IPR008909">
    <property type="entry name" value="DALR_anticod-bd"/>
</dbReference>
<evidence type="ECO:0000256" key="3">
    <source>
        <dbReference type="ARBA" id="ARBA00022490"/>
    </source>
</evidence>
<evidence type="ECO:0000256" key="7">
    <source>
        <dbReference type="ARBA" id="ARBA00022917"/>
    </source>
</evidence>
<dbReference type="EMBL" id="DSQF01000022">
    <property type="protein sequence ID" value="HGZ43964.1"/>
    <property type="molecule type" value="Genomic_DNA"/>
</dbReference>
<comment type="subunit">
    <text evidence="10">Tetramer of two alpha and two beta subunits.</text>
</comment>
<feature type="domain" description="DALR anticodon binding" evidence="11">
    <location>
        <begin position="601"/>
        <end position="704"/>
    </location>
</feature>
<protein>
    <recommendedName>
        <fullName evidence="10">Glycine--tRNA ligase beta subunit</fullName>
        <ecNumber evidence="10">6.1.1.14</ecNumber>
    </recommendedName>
    <alternativeName>
        <fullName evidence="10">Glycyl-tRNA synthetase beta subunit</fullName>
        <shortName evidence="10">GlyRS</shortName>
    </alternativeName>
</protein>
<dbReference type="PANTHER" id="PTHR30075:SF2">
    <property type="entry name" value="GLYCINE--TRNA LIGASE, CHLOROPLASTIC_MITOCHONDRIAL 2"/>
    <property type="match status" value="1"/>
</dbReference>
<dbReference type="Pfam" id="PF02092">
    <property type="entry name" value="tRNA_synt_2f"/>
    <property type="match status" value="1"/>
</dbReference>
<dbReference type="PROSITE" id="PS50861">
    <property type="entry name" value="AA_TRNA_LIGASE_II_GLYAB"/>
    <property type="match status" value="1"/>
</dbReference>
<dbReference type="AlphaFoldDB" id="A0A832I2J2"/>
<reference evidence="12" key="1">
    <citation type="journal article" date="2020" name="mSystems">
        <title>Genome- and Community-Level Interaction Insights into Carbon Utilization and Element Cycling Functions of Hydrothermarchaeota in Hydrothermal Sediment.</title>
        <authorList>
            <person name="Zhou Z."/>
            <person name="Liu Y."/>
            <person name="Xu W."/>
            <person name="Pan J."/>
            <person name="Luo Z.H."/>
            <person name="Li M."/>
        </authorList>
    </citation>
    <scope>NUCLEOTIDE SEQUENCE [LARGE SCALE GENOMIC DNA]</scope>
    <source>
        <strain evidence="12">SpSt-381</strain>
    </source>
</reference>
<evidence type="ECO:0000256" key="10">
    <source>
        <dbReference type="HAMAP-Rule" id="MF_00255"/>
    </source>
</evidence>
<evidence type="ECO:0000256" key="1">
    <source>
        <dbReference type="ARBA" id="ARBA00004496"/>
    </source>
</evidence>
<dbReference type="InterPro" id="IPR006194">
    <property type="entry name" value="Gly-tRNA-synth_heterodimer"/>
</dbReference>
<keyword evidence="7 10" id="KW-0648">Protein biosynthesis</keyword>
<sequence length="711" mass="77502">MSRDLLFEIGVEELPAGYVPPALEQLERGAAAMLAELRLSHGAIRATGTPRRLVLLVADVAERQPDLDEEVTGPAVRAAFDAEGKPTRALLGFCQGRGVDPAAVRRVQTPKGEYVAVTVHRPGRPAAEVLAAPLAALAARLQFPKSMRWLDDDTRFARPVRWLVALYGDEVVPVRAFGLEAGRVSQGHRFLAPGPVEIASAREHFAALEARRVVVDHAERARRLAAQLDRLAAEAGGRIVADDELVEINTFMVEWPTAFTGRFDARYLDLPREVIVTALREHQRFFAVEGPDGALRPLFVAVRNGDERGLETVRKGNQDVLVARLEDARFYWETDLRQTPAERVGALAGVVWMEGLGSLRDKASRLESLAGWLAARLDPGAEADARRAALLCKTDVLGEMIGSGKEYAVLEGIMGGHYARRAGEREAVAAAIAEHYRPRGAGDALPATPAGVALALADKLDHVAGAFVGGKIPSGSEDPYGVRRAANGVVRILVEQGRHLDLRDATMEATRPFFAADPGLPQAELMKKLGEFWRGRVEVALGERGLRYDEADAALEARLPAAAGRTRPGWIDPADALLRARTLAAFRGDARFEPLAILFKRVANILARAPETLPPALDRARFTAPAERALAEALDRAREAIAPLWERRAYAEILPALLGMEQAIHAFFDDVMVNVEDAAIRLNRLRLLAEVREAFVRGWDLSKVVVEGERG</sequence>
<comment type="similarity">
    <text evidence="2 10">Belongs to the class-II aminoacyl-tRNA synthetase family.</text>
</comment>
<evidence type="ECO:0000256" key="4">
    <source>
        <dbReference type="ARBA" id="ARBA00022598"/>
    </source>
</evidence>
<dbReference type="EC" id="6.1.1.14" evidence="10"/>
<evidence type="ECO:0000256" key="6">
    <source>
        <dbReference type="ARBA" id="ARBA00022840"/>
    </source>
</evidence>
<dbReference type="InterPro" id="IPR015944">
    <property type="entry name" value="Gly-tRNA-synth_bsu"/>
</dbReference>
<evidence type="ECO:0000259" key="11">
    <source>
        <dbReference type="SMART" id="SM00836"/>
    </source>
</evidence>
<evidence type="ECO:0000256" key="8">
    <source>
        <dbReference type="ARBA" id="ARBA00023146"/>
    </source>
</evidence>
<organism evidence="12">
    <name type="scientific">Eiseniibacteriota bacterium</name>
    <dbReference type="NCBI Taxonomy" id="2212470"/>
    <lineage>
        <taxon>Bacteria</taxon>
        <taxon>Candidatus Eiseniibacteriota</taxon>
    </lineage>
</organism>
<dbReference type="NCBIfam" id="TIGR00211">
    <property type="entry name" value="glyS"/>
    <property type="match status" value="1"/>
</dbReference>
<evidence type="ECO:0000313" key="12">
    <source>
        <dbReference type="EMBL" id="HGZ43964.1"/>
    </source>
</evidence>
<keyword evidence="6 10" id="KW-0067">ATP-binding</keyword>
<keyword evidence="5 10" id="KW-0547">Nucleotide-binding</keyword>
<dbReference type="GO" id="GO:0004820">
    <property type="term" value="F:glycine-tRNA ligase activity"/>
    <property type="evidence" value="ECO:0007669"/>
    <property type="project" value="UniProtKB-UniRule"/>
</dbReference>
<dbReference type="SUPFAM" id="SSF109604">
    <property type="entry name" value="HD-domain/PDEase-like"/>
    <property type="match status" value="1"/>
</dbReference>
<dbReference type="InterPro" id="IPR009080">
    <property type="entry name" value="tRNAsynth_Ia_anticodon-bd"/>
</dbReference>
<dbReference type="HAMAP" id="MF_00255">
    <property type="entry name" value="Gly_tRNA_synth_beta"/>
    <property type="match status" value="1"/>
</dbReference>
<dbReference type="SUPFAM" id="SSF47323">
    <property type="entry name" value="Anticodon-binding domain of a subclass of class I aminoacyl-tRNA synthetases"/>
    <property type="match status" value="1"/>
</dbReference>
<dbReference type="GO" id="GO:0006426">
    <property type="term" value="P:glycyl-tRNA aminoacylation"/>
    <property type="evidence" value="ECO:0007669"/>
    <property type="project" value="UniProtKB-UniRule"/>
</dbReference>
<dbReference type="PANTHER" id="PTHR30075">
    <property type="entry name" value="GLYCYL-TRNA SYNTHETASE"/>
    <property type="match status" value="1"/>
</dbReference>
<gene>
    <name evidence="10" type="primary">glyS</name>
    <name evidence="12" type="ORF">ENR23_11185</name>
</gene>
<comment type="subcellular location">
    <subcellularLocation>
        <location evidence="1 10">Cytoplasm</location>
    </subcellularLocation>
</comment>
<dbReference type="GO" id="GO:0004814">
    <property type="term" value="F:arginine-tRNA ligase activity"/>
    <property type="evidence" value="ECO:0007669"/>
    <property type="project" value="InterPro"/>
</dbReference>
<evidence type="ECO:0000256" key="5">
    <source>
        <dbReference type="ARBA" id="ARBA00022741"/>
    </source>
</evidence>
<comment type="catalytic activity">
    <reaction evidence="9 10">
        <text>tRNA(Gly) + glycine + ATP = glycyl-tRNA(Gly) + AMP + diphosphate</text>
        <dbReference type="Rhea" id="RHEA:16013"/>
        <dbReference type="Rhea" id="RHEA-COMP:9664"/>
        <dbReference type="Rhea" id="RHEA-COMP:9683"/>
        <dbReference type="ChEBI" id="CHEBI:30616"/>
        <dbReference type="ChEBI" id="CHEBI:33019"/>
        <dbReference type="ChEBI" id="CHEBI:57305"/>
        <dbReference type="ChEBI" id="CHEBI:78442"/>
        <dbReference type="ChEBI" id="CHEBI:78522"/>
        <dbReference type="ChEBI" id="CHEBI:456215"/>
        <dbReference type="EC" id="6.1.1.14"/>
    </reaction>
</comment>